<organism evidence="2 3">
    <name type="scientific">Striga hermonthica</name>
    <name type="common">Purple witchweed</name>
    <name type="synonym">Buchnera hermonthica</name>
    <dbReference type="NCBI Taxonomy" id="68872"/>
    <lineage>
        <taxon>Eukaryota</taxon>
        <taxon>Viridiplantae</taxon>
        <taxon>Streptophyta</taxon>
        <taxon>Embryophyta</taxon>
        <taxon>Tracheophyta</taxon>
        <taxon>Spermatophyta</taxon>
        <taxon>Magnoliopsida</taxon>
        <taxon>eudicotyledons</taxon>
        <taxon>Gunneridae</taxon>
        <taxon>Pentapetalae</taxon>
        <taxon>asterids</taxon>
        <taxon>lamiids</taxon>
        <taxon>Lamiales</taxon>
        <taxon>Orobanchaceae</taxon>
        <taxon>Buchnereae</taxon>
        <taxon>Striga</taxon>
    </lineage>
</organism>
<name>A0A9N7MFL2_STRHE</name>
<evidence type="ECO:0000313" key="2">
    <source>
        <dbReference type="EMBL" id="CAA0808860.1"/>
    </source>
</evidence>
<dbReference type="AlphaFoldDB" id="A0A9N7MFL2"/>
<keyword evidence="3" id="KW-1185">Reference proteome</keyword>
<accession>A0A9N7MFL2</accession>
<reference evidence="2" key="1">
    <citation type="submission" date="2019-12" db="EMBL/GenBank/DDBJ databases">
        <authorList>
            <person name="Scholes J."/>
        </authorList>
    </citation>
    <scope>NUCLEOTIDE SEQUENCE</scope>
</reference>
<dbReference type="Pfam" id="PF09991">
    <property type="entry name" value="DUF2232"/>
    <property type="match status" value="1"/>
</dbReference>
<dbReference type="PANTHER" id="PTHR37185">
    <property type="entry name" value="MEMBRANE PROTEIN"/>
    <property type="match status" value="1"/>
</dbReference>
<gene>
    <name evidence="2" type="ORF">SHERM_11083</name>
</gene>
<keyword evidence="1" id="KW-0472">Membrane</keyword>
<sequence length="370" mass="40394">MNILKHNFPTHCYPLRPLHQPSLRPRFLSFASLGRSFRLSSTISATPYSLTKSAEISKVLAIPISIGKDEERESEDFEEYLAEDGEVYQKTLRLVECAMFAAVSALAFLLSNSLAIEKYFACFFALPIVLSTMRWGVGAGRKTMVATTVLLFVLSGPVKAVTYLLSHGLLGLAMGTFWRLKTNWGASVFLCTIVRSIGSLGNVVIASYLIGENILALITINLHALVTFILSAFGFISVPSVNFIYFTFGLLLLLSSGVFVRLLFTDLAARLGPSAAIRAGLPSRRLESPPVAGLAKSPKGASIAVRGTQVFDRRSSAGSSQLPWNWSGPRFVYLSLFCRLLVFSGSGWPVVLSRLVGAVIRWTGLWWLGA</sequence>
<dbReference type="OrthoDB" id="2019412at2759"/>
<keyword evidence="1" id="KW-1133">Transmembrane helix</keyword>
<feature type="transmembrane region" description="Helical" evidence="1">
    <location>
        <begin position="214"/>
        <end position="236"/>
    </location>
</feature>
<feature type="transmembrane region" description="Helical" evidence="1">
    <location>
        <begin position="149"/>
        <end position="172"/>
    </location>
</feature>
<dbReference type="PANTHER" id="PTHR37185:SF3">
    <property type="entry name" value="MEMBRANE PROTEIN"/>
    <property type="match status" value="1"/>
</dbReference>
<feature type="transmembrane region" description="Helical" evidence="1">
    <location>
        <begin position="184"/>
        <end position="208"/>
    </location>
</feature>
<feature type="transmembrane region" description="Helical" evidence="1">
    <location>
        <begin position="243"/>
        <end position="264"/>
    </location>
</feature>
<keyword evidence="1" id="KW-0812">Transmembrane</keyword>
<evidence type="ECO:0000313" key="3">
    <source>
        <dbReference type="Proteomes" id="UP001153555"/>
    </source>
</evidence>
<evidence type="ECO:0000256" key="1">
    <source>
        <dbReference type="SAM" id="Phobius"/>
    </source>
</evidence>
<dbReference type="InterPro" id="IPR018710">
    <property type="entry name" value="DUF2232"/>
</dbReference>
<feature type="transmembrane region" description="Helical" evidence="1">
    <location>
        <begin position="331"/>
        <end position="352"/>
    </location>
</feature>
<proteinExistence type="predicted"/>
<dbReference type="EMBL" id="CACSLK010003174">
    <property type="protein sequence ID" value="CAA0808860.1"/>
    <property type="molecule type" value="Genomic_DNA"/>
</dbReference>
<dbReference type="Proteomes" id="UP001153555">
    <property type="component" value="Unassembled WGS sequence"/>
</dbReference>
<protein>
    <submittedName>
        <fullName evidence="2">Uncharacterized protein</fullName>
    </submittedName>
</protein>
<feature type="transmembrane region" description="Helical" evidence="1">
    <location>
        <begin position="119"/>
        <end position="137"/>
    </location>
</feature>
<comment type="caution">
    <text evidence="2">The sequence shown here is derived from an EMBL/GenBank/DDBJ whole genome shotgun (WGS) entry which is preliminary data.</text>
</comment>